<evidence type="ECO:0000313" key="2">
    <source>
        <dbReference type="Proteomes" id="UP001233836"/>
    </source>
</evidence>
<dbReference type="Proteomes" id="UP001233836">
    <property type="component" value="Unassembled WGS sequence"/>
</dbReference>
<protein>
    <submittedName>
        <fullName evidence="1">SprT-like protein</fullName>
    </submittedName>
</protein>
<dbReference type="EMBL" id="JAUSTI010000001">
    <property type="protein sequence ID" value="MDQ0168701.1"/>
    <property type="molecule type" value="Genomic_DNA"/>
</dbReference>
<evidence type="ECO:0000313" key="1">
    <source>
        <dbReference type="EMBL" id="MDQ0168701.1"/>
    </source>
</evidence>
<proteinExistence type="predicted"/>
<organism evidence="1 2">
    <name type="scientific">Paenibacillus tundrae</name>
    <dbReference type="NCBI Taxonomy" id="528187"/>
    <lineage>
        <taxon>Bacteria</taxon>
        <taxon>Bacillati</taxon>
        <taxon>Bacillota</taxon>
        <taxon>Bacilli</taxon>
        <taxon>Bacillales</taxon>
        <taxon>Paenibacillaceae</taxon>
        <taxon>Paenibacillus</taxon>
    </lineage>
</organism>
<name>A0ABT9W635_9BACL</name>
<gene>
    <name evidence="1" type="ORF">J2T19_000138</name>
</gene>
<comment type="caution">
    <text evidence="1">The sequence shown here is derived from an EMBL/GenBank/DDBJ whole genome shotgun (WGS) entry which is preliminary data.</text>
</comment>
<reference evidence="1 2" key="1">
    <citation type="submission" date="2023-07" db="EMBL/GenBank/DDBJ databases">
        <title>Sorghum-associated microbial communities from plants grown in Nebraska, USA.</title>
        <authorList>
            <person name="Schachtman D."/>
        </authorList>
    </citation>
    <scope>NUCLEOTIDE SEQUENCE [LARGE SCALE GENOMIC DNA]</scope>
    <source>
        <strain evidence="1 2">DS1314</strain>
    </source>
</reference>
<dbReference type="RefSeq" id="WP_307211902.1">
    <property type="nucleotide sequence ID" value="NZ_JAUSTI010000001.1"/>
</dbReference>
<accession>A0ABT9W635</accession>
<sequence length="133" mass="15379">MKKVELLAEQERLLKRANELAQLHWGVDYTGTLRLLRYRWKQTQALFMFSRSDTSLQEIRMSAPTNADLTPEEIEANLLHELVHWRLWSQGLPAGDEEREFVAEAIRVGASISHAKRAREAYEKYLEEAGVVA</sequence>
<keyword evidence="2" id="KW-1185">Reference proteome</keyword>